<evidence type="ECO:0000313" key="3">
    <source>
        <dbReference type="Proteomes" id="UP000277204"/>
    </source>
</evidence>
<organism evidence="2 3">
    <name type="scientific">Schistosoma margrebowiei</name>
    <dbReference type="NCBI Taxonomy" id="48269"/>
    <lineage>
        <taxon>Eukaryota</taxon>
        <taxon>Metazoa</taxon>
        <taxon>Spiralia</taxon>
        <taxon>Lophotrochozoa</taxon>
        <taxon>Platyhelminthes</taxon>
        <taxon>Trematoda</taxon>
        <taxon>Digenea</taxon>
        <taxon>Strigeidida</taxon>
        <taxon>Schistosomatoidea</taxon>
        <taxon>Schistosomatidae</taxon>
        <taxon>Schistosoma</taxon>
    </lineage>
</organism>
<protein>
    <submittedName>
        <fullName evidence="2">Uncharacterized protein</fullName>
    </submittedName>
</protein>
<keyword evidence="3" id="KW-1185">Reference proteome</keyword>
<dbReference type="EMBL" id="UZAI01000722">
    <property type="protein sequence ID" value="VDO55868.1"/>
    <property type="molecule type" value="Genomic_DNA"/>
</dbReference>
<dbReference type="AlphaFoldDB" id="A0A3P7ZSS3"/>
<keyword evidence="1" id="KW-1133">Transmembrane helix</keyword>
<name>A0A3P7ZSS3_9TREM</name>
<sequence length="37" mass="4302">MLTVQHRYTVFGLINYTCLTIGCFTCVIAQFTRIFNL</sequence>
<keyword evidence="1" id="KW-0472">Membrane</keyword>
<evidence type="ECO:0000313" key="2">
    <source>
        <dbReference type="EMBL" id="VDO55868.1"/>
    </source>
</evidence>
<evidence type="ECO:0000256" key="1">
    <source>
        <dbReference type="SAM" id="Phobius"/>
    </source>
</evidence>
<dbReference type="PROSITE" id="PS51257">
    <property type="entry name" value="PROKAR_LIPOPROTEIN"/>
    <property type="match status" value="1"/>
</dbReference>
<feature type="transmembrane region" description="Helical" evidence="1">
    <location>
        <begin position="12"/>
        <end position="31"/>
    </location>
</feature>
<accession>A0A3P7ZSS3</accession>
<gene>
    <name evidence="2" type="ORF">SMRZ_LOCUS2732</name>
</gene>
<keyword evidence="1" id="KW-0812">Transmembrane</keyword>
<dbReference type="Proteomes" id="UP000277204">
    <property type="component" value="Unassembled WGS sequence"/>
</dbReference>
<proteinExistence type="predicted"/>
<reference evidence="2 3" key="1">
    <citation type="submission" date="2018-11" db="EMBL/GenBank/DDBJ databases">
        <authorList>
            <consortium name="Pathogen Informatics"/>
        </authorList>
    </citation>
    <scope>NUCLEOTIDE SEQUENCE [LARGE SCALE GENOMIC DNA]</scope>
    <source>
        <strain evidence="2 3">Zambia</strain>
    </source>
</reference>